<sequence length="547" mass="60984">MSDSVPSSSGAHSFVGTHLDSFPAEPFDPGDPTVIQDHVRLVFDTIHGGGEMTPLVKRIFDEILRGGDSTPLNTLADCVLDKILEAGKPVQHNDAVYLILERIINDGIADKENLKLADAKPKFQRAYDGYSLMLGQDHSNTQQKKWEEAAKLLAQTIKDWETLGCEYTSVRDMVIFDDEDDEDAADANVSETRLRNIREDLLVDCDLENVRAQSKAGRMCFLRLIFYLKFDLEVDNPACNPAWNEVAAMALMAQHRFPEAEKYFQRMINGGKPLTPQTILACARWPWEDLTKFSPPFSASWAGTMREFFLATNESRDEKTKKERYGLVLEASLGAASCGNVMFLACCHVVGFKMNRLGFAFGPQSLRLARDVGLEATKMGQTEVLKFLKAANFKFRKTYEGGFSLLYEAASYGQCDAVGFTRVGFEPLVEAEIVLYLGFVLMDLLLFHLTSQQVAVGRYGSVPHRPIRQSPYRFQVGAHTTCRIPSAACMYLGRDVPTDAARFLLEVGVSPSLRDSHGRSPLDVAKTHNRHGIVDLLTQPDSSIRTT</sequence>
<dbReference type="Gene3D" id="1.25.40.20">
    <property type="entry name" value="Ankyrin repeat-containing domain"/>
    <property type="match status" value="1"/>
</dbReference>
<dbReference type="AlphaFoldDB" id="A0A9P9D5T9"/>
<name>A0A9P9D5T9_9HYPO</name>
<organism evidence="1 2">
    <name type="scientific">Dactylonectria macrodidyma</name>
    <dbReference type="NCBI Taxonomy" id="307937"/>
    <lineage>
        <taxon>Eukaryota</taxon>
        <taxon>Fungi</taxon>
        <taxon>Dikarya</taxon>
        <taxon>Ascomycota</taxon>
        <taxon>Pezizomycotina</taxon>
        <taxon>Sordariomycetes</taxon>
        <taxon>Hypocreomycetidae</taxon>
        <taxon>Hypocreales</taxon>
        <taxon>Nectriaceae</taxon>
        <taxon>Dactylonectria</taxon>
    </lineage>
</organism>
<dbReference type="SUPFAM" id="SSF48403">
    <property type="entry name" value="Ankyrin repeat"/>
    <property type="match status" value="1"/>
</dbReference>
<accession>A0A9P9D5T9</accession>
<dbReference type="InterPro" id="IPR036770">
    <property type="entry name" value="Ankyrin_rpt-contain_sf"/>
</dbReference>
<keyword evidence="2" id="KW-1185">Reference proteome</keyword>
<dbReference type="Proteomes" id="UP000738349">
    <property type="component" value="Unassembled WGS sequence"/>
</dbReference>
<comment type="caution">
    <text evidence="1">The sequence shown here is derived from an EMBL/GenBank/DDBJ whole genome shotgun (WGS) entry which is preliminary data.</text>
</comment>
<dbReference type="OrthoDB" id="5822523at2759"/>
<dbReference type="EMBL" id="JAGMUV010000033">
    <property type="protein sequence ID" value="KAH7114135.1"/>
    <property type="molecule type" value="Genomic_DNA"/>
</dbReference>
<gene>
    <name evidence="1" type="ORF">EDB81DRAFT_824362</name>
</gene>
<reference evidence="1" key="1">
    <citation type="journal article" date="2021" name="Nat. Commun.">
        <title>Genetic determinants of endophytism in the Arabidopsis root mycobiome.</title>
        <authorList>
            <person name="Mesny F."/>
            <person name="Miyauchi S."/>
            <person name="Thiergart T."/>
            <person name="Pickel B."/>
            <person name="Atanasova L."/>
            <person name="Karlsson M."/>
            <person name="Huettel B."/>
            <person name="Barry K.W."/>
            <person name="Haridas S."/>
            <person name="Chen C."/>
            <person name="Bauer D."/>
            <person name="Andreopoulos W."/>
            <person name="Pangilinan J."/>
            <person name="LaButti K."/>
            <person name="Riley R."/>
            <person name="Lipzen A."/>
            <person name="Clum A."/>
            <person name="Drula E."/>
            <person name="Henrissat B."/>
            <person name="Kohler A."/>
            <person name="Grigoriev I.V."/>
            <person name="Martin F.M."/>
            <person name="Hacquard S."/>
        </authorList>
    </citation>
    <scope>NUCLEOTIDE SEQUENCE</scope>
    <source>
        <strain evidence="1">MPI-CAGE-AT-0147</strain>
    </source>
</reference>
<evidence type="ECO:0000313" key="2">
    <source>
        <dbReference type="Proteomes" id="UP000738349"/>
    </source>
</evidence>
<protein>
    <submittedName>
        <fullName evidence="1">Uncharacterized protein</fullName>
    </submittedName>
</protein>
<evidence type="ECO:0000313" key="1">
    <source>
        <dbReference type="EMBL" id="KAH7114135.1"/>
    </source>
</evidence>
<proteinExistence type="predicted"/>